<evidence type="ECO:0000256" key="4">
    <source>
        <dbReference type="ARBA" id="ARBA00022692"/>
    </source>
</evidence>
<dbReference type="OrthoDB" id="10253383at2759"/>
<organism evidence="13 14">
    <name type="scientific">Naegleria fowleri</name>
    <name type="common">Brain eating amoeba</name>
    <dbReference type="NCBI Taxonomy" id="5763"/>
    <lineage>
        <taxon>Eukaryota</taxon>
        <taxon>Discoba</taxon>
        <taxon>Heterolobosea</taxon>
        <taxon>Tetramitia</taxon>
        <taxon>Eutetramitia</taxon>
        <taxon>Vahlkampfiidae</taxon>
        <taxon>Naegleria</taxon>
    </lineage>
</organism>
<keyword evidence="5 12" id="KW-1133">Transmembrane helix</keyword>
<name>A0A6A5BJ62_NAEFO</name>
<evidence type="ECO:0000256" key="6">
    <source>
        <dbReference type="ARBA" id="ARBA00023053"/>
    </source>
</evidence>
<evidence type="ECO:0000256" key="11">
    <source>
        <dbReference type="SAM" id="MobiDB-lite"/>
    </source>
</evidence>
<sequence length="342" mass="37891">MPKIVPTVEDNNDGMNDPSEKTQCNNLNKSQVIGDGFEGDRDLESQHSTCDYLHRKTGVRISEIICLVGWIVCGAVCIYYIYIEAIGYQDAVSNPSTSVSFIEQVPLHFPAVTICNWNAAYYCDYCTLTLRACTMVNATDGTIIDCPFNMTMTTIEQSGQFFTCYVFNNNTESPVSVSTTGYGGSMSLYFDVPHAPQDRDSRFGLQASFHEIGTVPPVFAETNFAVPFVDNFFSLTKIITNRLKETKEAPKNSVYWSSRASNVQLTQNSSTSVVVSFAYTTLNIKEITEIVSKTPLQLFGEIAGMLGTLMGIDILKAVRAVLLIPTAAMEKTFRPIWDEFNG</sequence>
<evidence type="ECO:0000256" key="10">
    <source>
        <dbReference type="ARBA" id="ARBA00023303"/>
    </source>
</evidence>
<evidence type="ECO:0000256" key="1">
    <source>
        <dbReference type="ARBA" id="ARBA00004141"/>
    </source>
</evidence>
<keyword evidence="4 12" id="KW-0812">Transmembrane</keyword>
<evidence type="ECO:0000256" key="12">
    <source>
        <dbReference type="SAM" id="Phobius"/>
    </source>
</evidence>
<evidence type="ECO:0000256" key="7">
    <source>
        <dbReference type="ARBA" id="ARBA00023065"/>
    </source>
</evidence>
<dbReference type="GO" id="GO:0005886">
    <property type="term" value="C:plasma membrane"/>
    <property type="evidence" value="ECO:0007669"/>
    <property type="project" value="TreeGrafter"/>
</dbReference>
<keyword evidence="8 12" id="KW-0472">Membrane</keyword>
<evidence type="ECO:0000256" key="8">
    <source>
        <dbReference type="ARBA" id="ARBA00023136"/>
    </source>
</evidence>
<dbReference type="AlphaFoldDB" id="A0A6A5BJ62"/>
<dbReference type="GO" id="GO:0015280">
    <property type="term" value="F:ligand-gated sodium channel activity"/>
    <property type="evidence" value="ECO:0007669"/>
    <property type="project" value="TreeGrafter"/>
</dbReference>
<keyword evidence="3" id="KW-0894">Sodium channel</keyword>
<keyword evidence="9" id="KW-0739">Sodium transport</keyword>
<dbReference type="OMA" id="QNDHADC"/>
<dbReference type="Proteomes" id="UP000444721">
    <property type="component" value="Unassembled WGS sequence"/>
</dbReference>
<proteinExistence type="predicted"/>
<dbReference type="GeneID" id="68113878"/>
<dbReference type="RefSeq" id="XP_044558763.1">
    <property type="nucleotide sequence ID" value="XM_044710319.1"/>
</dbReference>
<evidence type="ECO:0000256" key="2">
    <source>
        <dbReference type="ARBA" id="ARBA00022448"/>
    </source>
</evidence>
<dbReference type="InterPro" id="IPR001873">
    <property type="entry name" value="ENaC"/>
</dbReference>
<evidence type="ECO:0000313" key="14">
    <source>
        <dbReference type="Proteomes" id="UP000444721"/>
    </source>
</evidence>
<comment type="subcellular location">
    <subcellularLocation>
        <location evidence="1">Membrane</location>
        <topology evidence="1">Multi-pass membrane protein</topology>
    </subcellularLocation>
</comment>
<dbReference type="VEuPathDB" id="AmoebaDB:NfTy_074360"/>
<keyword evidence="7" id="KW-0406">Ion transport</keyword>
<keyword evidence="6" id="KW-0915">Sodium</keyword>
<dbReference type="EMBL" id="VFQX01000053">
    <property type="protein sequence ID" value="KAF0974050.1"/>
    <property type="molecule type" value="Genomic_DNA"/>
</dbReference>
<evidence type="ECO:0000256" key="3">
    <source>
        <dbReference type="ARBA" id="ARBA00022461"/>
    </source>
</evidence>
<gene>
    <name evidence="13" type="ORF">FDP41_006660</name>
</gene>
<dbReference type="VEuPathDB" id="AmoebaDB:FDP41_006660"/>
<accession>A0A6A5BJ62</accession>
<keyword evidence="2" id="KW-0813">Transport</keyword>
<feature type="region of interest" description="Disordered" evidence="11">
    <location>
        <begin position="1"/>
        <end position="21"/>
    </location>
</feature>
<evidence type="ECO:0000256" key="9">
    <source>
        <dbReference type="ARBA" id="ARBA00023201"/>
    </source>
</evidence>
<protein>
    <submittedName>
        <fullName evidence="13">Uncharacterized protein</fullName>
    </submittedName>
</protein>
<feature type="transmembrane region" description="Helical" evidence="12">
    <location>
        <begin position="64"/>
        <end position="83"/>
    </location>
</feature>
<reference evidence="13 14" key="1">
    <citation type="journal article" date="2019" name="Sci. Rep.">
        <title>Nanopore sequencing improves the draft genome of the human pathogenic amoeba Naegleria fowleri.</title>
        <authorList>
            <person name="Liechti N."/>
            <person name="Schurch N."/>
            <person name="Bruggmann R."/>
            <person name="Wittwer M."/>
        </authorList>
    </citation>
    <scope>NUCLEOTIDE SEQUENCE [LARGE SCALE GENOMIC DNA]</scope>
    <source>
        <strain evidence="13 14">ATCC 30894</strain>
    </source>
</reference>
<evidence type="ECO:0000256" key="5">
    <source>
        <dbReference type="ARBA" id="ARBA00022989"/>
    </source>
</evidence>
<dbReference type="PANTHER" id="PTHR11690">
    <property type="entry name" value="AMILORIDE-SENSITIVE SODIUM CHANNEL-RELATED"/>
    <property type="match status" value="1"/>
</dbReference>
<evidence type="ECO:0000313" key="13">
    <source>
        <dbReference type="EMBL" id="KAF0974050.1"/>
    </source>
</evidence>
<comment type="caution">
    <text evidence="13">The sequence shown here is derived from an EMBL/GenBank/DDBJ whole genome shotgun (WGS) entry which is preliminary data.</text>
</comment>
<dbReference type="Gene3D" id="2.60.470.10">
    <property type="entry name" value="Acid-sensing ion channels like domains"/>
    <property type="match status" value="1"/>
</dbReference>
<keyword evidence="10" id="KW-0407">Ion channel</keyword>
<dbReference type="VEuPathDB" id="AmoebaDB:NF0106880"/>
<keyword evidence="14" id="KW-1185">Reference proteome</keyword>